<feature type="non-terminal residue" evidence="2">
    <location>
        <position position="132"/>
    </location>
</feature>
<name>A0A381SXA1_9ZZZZ</name>
<evidence type="ECO:0008006" key="3">
    <source>
        <dbReference type="Google" id="ProtNLM"/>
    </source>
</evidence>
<dbReference type="Gene3D" id="2.120.10.30">
    <property type="entry name" value="TolB, C-terminal domain"/>
    <property type="match status" value="1"/>
</dbReference>
<dbReference type="InterPro" id="IPR011042">
    <property type="entry name" value="6-blade_b-propeller_TolB-like"/>
</dbReference>
<comment type="similarity">
    <text evidence="1">Belongs to the TolB family.</text>
</comment>
<dbReference type="PANTHER" id="PTHR36842:SF1">
    <property type="entry name" value="PROTEIN TOLB"/>
    <property type="match status" value="1"/>
</dbReference>
<evidence type="ECO:0000313" key="2">
    <source>
        <dbReference type="EMBL" id="SVA07027.1"/>
    </source>
</evidence>
<dbReference type="SUPFAM" id="SSF69304">
    <property type="entry name" value="Tricorn protease N-terminal domain"/>
    <property type="match status" value="1"/>
</dbReference>
<proteinExistence type="inferred from homology"/>
<feature type="non-terminal residue" evidence="2">
    <location>
        <position position="1"/>
    </location>
</feature>
<gene>
    <name evidence="2" type="ORF">METZ01_LOCUS59881</name>
</gene>
<reference evidence="2" key="1">
    <citation type="submission" date="2018-05" db="EMBL/GenBank/DDBJ databases">
        <authorList>
            <person name="Lanie J.A."/>
            <person name="Ng W.-L."/>
            <person name="Kazmierczak K.M."/>
            <person name="Andrzejewski T.M."/>
            <person name="Davidsen T.M."/>
            <person name="Wayne K.J."/>
            <person name="Tettelin H."/>
            <person name="Glass J.I."/>
            <person name="Rusch D."/>
            <person name="Podicherti R."/>
            <person name="Tsui H.-C.T."/>
            <person name="Winkler M.E."/>
        </authorList>
    </citation>
    <scope>NUCLEOTIDE SEQUENCE</scope>
</reference>
<evidence type="ECO:0000256" key="1">
    <source>
        <dbReference type="ARBA" id="ARBA00009820"/>
    </source>
</evidence>
<protein>
    <recommendedName>
        <fullName evidence="3">Dipeptidylpeptidase IV N-terminal domain-containing protein</fullName>
    </recommendedName>
</protein>
<sequence>VFSSNISGIIPQQLTSLGGDVAFPVWSPDGNRVLFVAMNEDSANVMILDTESGESSVVLANNGNPADWGPRGERILVTKDDANGRGLYLIIVATGAEERVDTGSTNDAYARWGRNGAAVVYESSRNGNPEIY</sequence>
<dbReference type="PANTHER" id="PTHR36842">
    <property type="entry name" value="PROTEIN TOLB HOMOLOG"/>
    <property type="match status" value="1"/>
</dbReference>
<organism evidence="2">
    <name type="scientific">marine metagenome</name>
    <dbReference type="NCBI Taxonomy" id="408172"/>
    <lineage>
        <taxon>unclassified sequences</taxon>
        <taxon>metagenomes</taxon>
        <taxon>ecological metagenomes</taxon>
    </lineage>
</organism>
<dbReference type="Pfam" id="PF07676">
    <property type="entry name" value="PD40"/>
    <property type="match status" value="1"/>
</dbReference>
<dbReference type="InterPro" id="IPR011659">
    <property type="entry name" value="WD40"/>
</dbReference>
<accession>A0A381SXA1</accession>
<dbReference type="EMBL" id="UINC01003517">
    <property type="protein sequence ID" value="SVA07027.1"/>
    <property type="molecule type" value="Genomic_DNA"/>
</dbReference>
<dbReference type="AlphaFoldDB" id="A0A381SXA1"/>